<evidence type="ECO:0000256" key="1">
    <source>
        <dbReference type="ARBA" id="ARBA00004123"/>
    </source>
</evidence>
<evidence type="ECO:0000256" key="3">
    <source>
        <dbReference type="ARBA" id="ARBA00019622"/>
    </source>
</evidence>
<name>A0A9Q5I142_SANBA</name>
<feature type="domain" description="Mediator complex subunit Med12" evidence="11">
    <location>
        <begin position="111"/>
        <end position="174"/>
    </location>
</feature>
<dbReference type="Pfam" id="PF09497">
    <property type="entry name" value="Med12"/>
    <property type="match status" value="1"/>
</dbReference>
<evidence type="ECO:0000256" key="8">
    <source>
        <dbReference type="ARBA" id="ARBA00023242"/>
    </source>
</evidence>
<gene>
    <name evidence="12" type="ORF">A7U60_g3105</name>
</gene>
<feature type="compositionally biased region" description="Low complexity" evidence="10">
    <location>
        <begin position="1547"/>
        <end position="1588"/>
    </location>
</feature>
<dbReference type="GO" id="GO:0016592">
    <property type="term" value="C:mediator complex"/>
    <property type="evidence" value="ECO:0007669"/>
    <property type="project" value="InterPro"/>
</dbReference>
<comment type="similarity">
    <text evidence="2">Belongs to the Mediator complex subunit 12 family.</text>
</comment>
<dbReference type="OrthoDB" id="20828at2759"/>
<dbReference type="SMART" id="SM01281">
    <property type="entry name" value="Med12"/>
    <property type="match status" value="1"/>
</dbReference>
<keyword evidence="13" id="KW-1185">Reference proteome</keyword>
<dbReference type="InterPro" id="IPR021990">
    <property type="entry name" value="Mediator_Med12_LCEWAV"/>
</dbReference>
<reference evidence="12" key="1">
    <citation type="submission" date="2016-06" db="EMBL/GenBank/DDBJ databases">
        <title>Draft Genome sequence of the fungus Inonotus baumii.</title>
        <authorList>
            <person name="Zhu H."/>
            <person name="Lin W."/>
        </authorList>
    </citation>
    <scope>NUCLEOTIDE SEQUENCE</scope>
    <source>
        <strain evidence="12">821</strain>
    </source>
</reference>
<keyword evidence="6" id="KW-0010">Activator</keyword>
<evidence type="ECO:0000256" key="4">
    <source>
        <dbReference type="ARBA" id="ARBA00022491"/>
    </source>
</evidence>
<keyword evidence="7" id="KW-0804">Transcription</keyword>
<protein>
    <recommendedName>
        <fullName evidence="3">Mediator of RNA polymerase II transcription subunit 12</fullName>
    </recommendedName>
    <alternativeName>
        <fullName evidence="9">Mediator complex subunit 12</fullName>
    </alternativeName>
</protein>
<sequence length="1642" mass="184463">MADNGQNNDREKPPIYECSPPTWLPKTSNSADLGFINFFPPRPSEDGDVLNESTIKNGFKLNQPIQAETYTAKTRQIKELKEGVLIKELEDFMNQIFQRRAENLAQIPSSTFRIPSRATLNDAKRSAWFSDLANPDVPLYKLSKSIPHGVRGNDLLDLLHANNVAIPRAVWFVRVFGSNETAGLRNKPNYNPLQYSVEWVNVMTGYLKKQLSEIALPSAPRLGLNIKQTFKGVLGDPDSRERWVSKFVYSLDLLRVFYFEYMVDRTTFLSWLVQTIGSCNLAQADFMARLADDFFSELGSCRALVKPFIDACLAKLEEISNSPSKDTLYHLQVRLESLLRRAFLAAPTCFVSPTAWKSHSETIESILAGNESVWRPSSESQNVRLLVSEVLLDVKRRNEAMLFRTGAQPAKGYLRSMVSDVKLLNSITSRTELNSLAFFDTSGDCQPEIFSRKLFLLLAWGVCWLQYGDHRPYAAATLLRQWRDRAEERACRRDIESPDDFIQDGLFDWLDTDTKLCDDRNLTMTALLFGELIQKGLFSYDRYIQRLIARGETGLSFIEEPASRHRKLLRIIPLYRPAPALVSQRKLALYGVRARTIPEDQVEKGLKDEIRDLLPEIFKGETASMPQSSLPSDSLLRSAARYEQIRVVKQWFMPSVRKFLSKSFLENPDNSTAVLRVYCVVIECLDAMRCYRTCLEFTLDVLKMTITSDLLLAIVDYLRRGLILWACMDAMADIVSALLDAHQAWKAKGVHIRCLVNLLLEVDDGKYLDTISRQHVIEDAGHFAQALRPVDEATDIEPTVIPEVFALLQEANPDAPAGLANALWYKYRASTNWTYVVWTNVAETVRQIPAIITDASERRFTALRYAKFLLHVDLHSSEGIDRDILQWLSGPGMTELKSMNAETWDVMIVVFAHLAIHDAIRIATLLQGIVYPAWQIAASIENVSQFEENSPFLRAANALCRLLLVEQLSASEEGFPPSDLMEMQRLRTRRRDVFTDADFRLLVENIPALVFIEHNEDIQESFRDQVTDLRRSLCCKADFRLGASSNVSTAVGAFANPPYTKGSQESMHEPLTSALRLIFNDEERDDQTHLTSLLSPWKLSATAAVTSFVLQQIGQRLHNPSTEMQAKAELTKLAGRLMQNATSAQEADFVSEMVKGVSGDVAGAVCSFTLNDKDYLFTCFYNQFMNEGLQRIVEILNNVNDEKEALETIPSKTGHFLNLLSTIMRPFRNDSTALPTLERPIQDSFVSCLSVKFSSLENIAQECRANYHDLIPLTDTTLFLARLLQFDLGFPGSWTQRMKDTAHRFLSNMLRLAIYFGESVSNPVAFSLLLDTAFYIFDGKSADSNVLQNAEVPVELPSSPRQTTDLFQGCISLDSLDIPVNLSPEYRELIRTLERHAPHCPDVADLVYSSRDGDGNLQPGASVQMRPWEWIESLGDPPLLDAKDVQKETEEKERRGLRYLVRNNTSIPLELFATHALGEGARRLGLESAESASGKDEQLRGLFEDDLAAESIYEREWKDSRVGFTCPGESTEDSRSRADGDVEPSRRGTPTSRRTSPALSVHTSHGGASSAAGPPSATSSSRRTQSPSLAGREVIDVDALFSGGSVKGKRKASSAGLEEGEVIVIPDNSAKKKARVSTRKKK</sequence>
<dbReference type="PANTHER" id="PTHR46567">
    <property type="entry name" value="MEDIATOR OF RNA POLYMERASE II TRANSCRIPTION SUBUNIT 12"/>
    <property type="match status" value="1"/>
</dbReference>
<evidence type="ECO:0000313" key="12">
    <source>
        <dbReference type="EMBL" id="OCB89756.1"/>
    </source>
</evidence>
<evidence type="ECO:0000313" key="13">
    <source>
        <dbReference type="Proteomes" id="UP000757232"/>
    </source>
</evidence>
<keyword evidence="4" id="KW-0678">Repressor</keyword>
<dbReference type="GO" id="GO:0003712">
    <property type="term" value="F:transcription coregulator activity"/>
    <property type="evidence" value="ECO:0007669"/>
    <property type="project" value="InterPro"/>
</dbReference>
<dbReference type="Proteomes" id="UP000757232">
    <property type="component" value="Unassembled WGS sequence"/>
</dbReference>
<dbReference type="PANTHER" id="PTHR46567:SF1">
    <property type="entry name" value="MEDIATOR OF RNA POLYMERASE II TRANSCRIPTION SUBUNIT 12"/>
    <property type="match status" value="1"/>
</dbReference>
<proteinExistence type="inferred from homology"/>
<evidence type="ECO:0000256" key="2">
    <source>
        <dbReference type="ARBA" id="ARBA00010289"/>
    </source>
</evidence>
<evidence type="ECO:0000256" key="5">
    <source>
        <dbReference type="ARBA" id="ARBA00023015"/>
    </source>
</evidence>
<keyword evidence="8" id="KW-0539">Nucleus</keyword>
<comment type="caution">
    <text evidence="12">The sequence shown here is derived from an EMBL/GenBank/DDBJ whole genome shotgun (WGS) entry which is preliminary data.</text>
</comment>
<evidence type="ECO:0000256" key="9">
    <source>
        <dbReference type="ARBA" id="ARBA00032010"/>
    </source>
</evidence>
<keyword evidence="5" id="KW-0805">Transcription regulation</keyword>
<feature type="compositionally biased region" description="Basic and acidic residues" evidence="10">
    <location>
        <begin position="1532"/>
        <end position="1546"/>
    </location>
</feature>
<organism evidence="12 13">
    <name type="scientific">Sanghuangporus baumii</name>
    <name type="common">Phellinus baumii</name>
    <dbReference type="NCBI Taxonomy" id="108892"/>
    <lineage>
        <taxon>Eukaryota</taxon>
        <taxon>Fungi</taxon>
        <taxon>Dikarya</taxon>
        <taxon>Basidiomycota</taxon>
        <taxon>Agaricomycotina</taxon>
        <taxon>Agaricomycetes</taxon>
        <taxon>Hymenochaetales</taxon>
        <taxon>Hymenochaetaceae</taxon>
        <taxon>Sanghuangporus</taxon>
    </lineage>
</organism>
<dbReference type="GO" id="GO:0006357">
    <property type="term" value="P:regulation of transcription by RNA polymerase II"/>
    <property type="evidence" value="ECO:0007669"/>
    <property type="project" value="InterPro"/>
</dbReference>
<dbReference type="EMBL" id="LNZH02000150">
    <property type="protein sequence ID" value="OCB89756.1"/>
    <property type="molecule type" value="Genomic_DNA"/>
</dbReference>
<evidence type="ECO:0000256" key="6">
    <source>
        <dbReference type="ARBA" id="ARBA00023159"/>
    </source>
</evidence>
<feature type="region of interest" description="Disordered" evidence="10">
    <location>
        <begin position="1522"/>
        <end position="1594"/>
    </location>
</feature>
<evidence type="ECO:0000259" key="11">
    <source>
        <dbReference type="SMART" id="SM01281"/>
    </source>
</evidence>
<dbReference type="Pfam" id="PF12145">
    <property type="entry name" value="Med12-LCEWAV"/>
    <property type="match status" value="1"/>
</dbReference>
<accession>A0A9Q5I142</accession>
<dbReference type="InterPro" id="IPR019035">
    <property type="entry name" value="Mediator_Med12"/>
</dbReference>
<evidence type="ECO:0000256" key="7">
    <source>
        <dbReference type="ARBA" id="ARBA00023163"/>
    </source>
</evidence>
<comment type="subcellular location">
    <subcellularLocation>
        <location evidence="1">Nucleus</location>
    </subcellularLocation>
</comment>
<evidence type="ECO:0000256" key="10">
    <source>
        <dbReference type="SAM" id="MobiDB-lite"/>
    </source>
</evidence>